<dbReference type="NCBIfam" id="TIGR00466">
    <property type="entry name" value="kdsB"/>
    <property type="match status" value="1"/>
</dbReference>
<dbReference type="CDD" id="cd02517">
    <property type="entry name" value="CMP-KDO-Synthetase"/>
    <property type="match status" value="1"/>
</dbReference>
<evidence type="ECO:0000313" key="6">
    <source>
        <dbReference type="Proteomes" id="UP001500394"/>
    </source>
</evidence>
<comment type="function">
    <text evidence="4">Activates KDO (a required 8-carbon sugar) for incorporation into bacterial lipopolysaccharide in Gram-negative bacteria.</text>
</comment>
<dbReference type="RefSeq" id="WP_345064603.1">
    <property type="nucleotide sequence ID" value="NZ_BAABGR010000006.1"/>
</dbReference>
<dbReference type="PANTHER" id="PTHR42866">
    <property type="entry name" value="3-DEOXY-MANNO-OCTULOSONATE CYTIDYLYLTRANSFERASE"/>
    <property type="match status" value="1"/>
</dbReference>
<dbReference type="EC" id="2.7.7.38" evidence="4"/>
<evidence type="ECO:0000256" key="2">
    <source>
        <dbReference type="ARBA" id="ARBA00022695"/>
    </source>
</evidence>
<evidence type="ECO:0000313" key="5">
    <source>
        <dbReference type="EMBL" id="GAA4512360.1"/>
    </source>
</evidence>
<reference evidence="6" key="1">
    <citation type="journal article" date="2019" name="Int. J. Syst. Evol. Microbiol.">
        <title>The Global Catalogue of Microorganisms (GCM) 10K type strain sequencing project: providing services to taxonomists for standard genome sequencing and annotation.</title>
        <authorList>
            <consortium name="The Broad Institute Genomics Platform"/>
            <consortium name="The Broad Institute Genome Sequencing Center for Infectious Disease"/>
            <person name="Wu L."/>
            <person name="Ma J."/>
        </authorList>
    </citation>
    <scope>NUCLEOTIDE SEQUENCE [LARGE SCALE GENOMIC DNA]</scope>
    <source>
        <strain evidence="6">JCM 17858</strain>
    </source>
</reference>
<accession>A0ABP8QX69</accession>
<keyword evidence="6" id="KW-1185">Reference proteome</keyword>
<proteinExistence type="inferred from homology"/>
<dbReference type="NCBIfam" id="NF009905">
    <property type="entry name" value="PRK13368.1"/>
    <property type="match status" value="1"/>
</dbReference>
<dbReference type="Pfam" id="PF02348">
    <property type="entry name" value="CTP_transf_3"/>
    <property type="match status" value="1"/>
</dbReference>
<keyword evidence="1 4" id="KW-0808">Transferase</keyword>
<dbReference type="Gene3D" id="3.90.550.10">
    <property type="entry name" value="Spore Coat Polysaccharide Biosynthesis Protein SpsA, Chain A"/>
    <property type="match status" value="1"/>
</dbReference>
<dbReference type="HAMAP" id="MF_00057">
    <property type="entry name" value="KdsB"/>
    <property type="match status" value="1"/>
</dbReference>
<dbReference type="PANTHER" id="PTHR42866:SF2">
    <property type="entry name" value="3-DEOXY-MANNO-OCTULOSONATE CYTIDYLYLTRANSFERASE, MITOCHONDRIAL"/>
    <property type="match status" value="1"/>
</dbReference>
<keyword evidence="2 4" id="KW-0548">Nucleotidyltransferase</keyword>
<dbReference type="SUPFAM" id="SSF53448">
    <property type="entry name" value="Nucleotide-diphospho-sugar transferases"/>
    <property type="match status" value="1"/>
</dbReference>
<dbReference type="NCBIfam" id="NF003950">
    <property type="entry name" value="PRK05450.1-3"/>
    <property type="match status" value="1"/>
</dbReference>
<dbReference type="InterPro" id="IPR004528">
    <property type="entry name" value="KdsB"/>
</dbReference>
<organism evidence="5 6">
    <name type="scientific">Sphingobacterium thermophilum</name>
    <dbReference type="NCBI Taxonomy" id="768534"/>
    <lineage>
        <taxon>Bacteria</taxon>
        <taxon>Pseudomonadati</taxon>
        <taxon>Bacteroidota</taxon>
        <taxon>Sphingobacteriia</taxon>
        <taxon>Sphingobacteriales</taxon>
        <taxon>Sphingobacteriaceae</taxon>
        <taxon>Sphingobacterium</taxon>
    </lineage>
</organism>
<comment type="similarity">
    <text evidence="4">Belongs to the KdsB family.</text>
</comment>
<keyword evidence="4" id="KW-0963">Cytoplasm</keyword>
<dbReference type="InterPro" id="IPR029044">
    <property type="entry name" value="Nucleotide-diphossugar_trans"/>
</dbReference>
<evidence type="ECO:0000256" key="3">
    <source>
        <dbReference type="ARBA" id="ARBA00022985"/>
    </source>
</evidence>
<sequence length="247" mass="28186">MKIIGIIPARYSSSRFPGKPLANIAGKTMIQRVYEQCKSAASLHEVIIATDDQRIYEHVQSFAGNVMMTSSTHESGTDRCAEVASKLNGFDIAINIQGDEPFIDPQQIDLLASCFENPKTQIATLVKRIENIDDLFNENKPKVVLNKKGEAIYFSRQAIPFQRGVDKKEWLDKRPYYNHIGIYGYRIDILKEITNLPVSDLESMEALEQLRWIDNGYHIQTALSNHTNDAIDTPEDLQYILKKYFNQ</sequence>
<gene>
    <name evidence="4 5" type="primary">kdsB</name>
    <name evidence="5" type="ORF">GCM10023173_06320</name>
</gene>
<evidence type="ECO:0000256" key="1">
    <source>
        <dbReference type="ARBA" id="ARBA00022679"/>
    </source>
</evidence>
<dbReference type="EMBL" id="BAABGR010000006">
    <property type="protein sequence ID" value="GAA4512360.1"/>
    <property type="molecule type" value="Genomic_DNA"/>
</dbReference>
<dbReference type="Proteomes" id="UP001500394">
    <property type="component" value="Unassembled WGS sequence"/>
</dbReference>
<keyword evidence="3 4" id="KW-0448">Lipopolysaccharide biosynthesis</keyword>
<comment type="catalytic activity">
    <reaction evidence="4">
        <text>3-deoxy-alpha-D-manno-oct-2-ulosonate + CTP = CMP-3-deoxy-beta-D-manno-octulosonate + diphosphate</text>
        <dbReference type="Rhea" id="RHEA:23448"/>
        <dbReference type="ChEBI" id="CHEBI:33019"/>
        <dbReference type="ChEBI" id="CHEBI:37563"/>
        <dbReference type="ChEBI" id="CHEBI:85986"/>
        <dbReference type="ChEBI" id="CHEBI:85987"/>
        <dbReference type="EC" id="2.7.7.38"/>
    </reaction>
</comment>
<name>A0ABP8QX69_9SPHI</name>
<comment type="pathway">
    <text evidence="4">Nucleotide-sugar biosynthesis; CMP-3-deoxy-D-manno-octulosonate biosynthesis; CMP-3-deoxy-D-manno-octulosonate from 3-deoxy-D-manno-octulosonate and CTP: step 1/1.</text>
</comment>
<dbReference type="InterPro" id="IPR003329">
    <property type="entry name" value="Cytidylyl_trans"/>
</dbReference>
<protein>
    <recommendedName>
        <fullName evidence="4">3-deoxy-manno-octulosonate cytidylyltransferase</fullName>
        <ecNumber evidence="4">2.7.7.38</ecNumber>
    </recommendedName>
    <alternativeName>
        <fullName evidence="4">CMP-2-keto-3-deoxyoctulosonic acid synthase</fullName>
        <shortName evidence="4">CKS</shortName>
        <shortName evidence="4">CMP-KDO synthase</shortName>
    </alternativeName>
</protein>
<dbReference type="GO" id="GO:0016779">
    <property type="term" value="F:nucleotidyltransferase activity"/>
    <property type="evidence" value="ECO:0007669"/>
    <property type="project" value="UniProtKB-KW"/>
</dbReference>
<evidence type="ECO:0000256" key="4">
    <source>
        <dbReference type="HAMAP-Rule" id="MF_00057"/>
    </source>
</evidence>
<comment type="caution">
    <text evidence="5">The sequence shown here is derived from an EMBL/GenBank/DDBJ whole genome shotgun (WGS) entry which is preliminary data.</text>
</comment>
<dbReference type="NCBIfam" id="NF003952">
    <property type="entry name" value="PRK05450.1-5"/>
    <property type="match status" value="1"/>
</dbReference>
<comment type="subcellular location">
    <subcellularLocation>
        <location evidence="4">Cytoplasm</location>
    </subcellularLocation>
</comment>